<dbReference type="Pfam" id="PF00072">
    <property type="entry name" value="Response_reg"/>
    <property type="match status" value="1"/>
</dbReference>
<gene>
    <name evidence="6" type="ORF">L7E55_06540</name>
</gene>
<dbReference type="Gene3D" id="2.20.25.10">
    <property type="match status" value="1"/>
</dbReference>
<reference evidence="6" key="1">
    <citation type="submission" date="2022-02" db="EMBL/GenBank/DDBJ databases">
        <authorList>
            <person name="Leng L."/>
        </authorList>
    </citation>
    <scope>NUCLEOTIDE SEQUENCE</scope>
    <source>
        <strain evidence="6">JI</strain>
    </source>
</reference>
<dbReference type="AlphaFoldDB" id="A0A9X4JT24"/>
<dbReference type="RefSeq" id="WP_277443300.1">
    <property type="nucleotide sequence ID" value="NZ_JAKOAV010000009.1"/>
</dbReference>
<dbReference type="PANTHER" id="PTHR37299:SF1">
    <property type="entry name" value="STAGE 0 SPORULATION PROTEIN A HOMOLOG"/>
    <property type="match status" value="1"/>
</dbReference>
<evidence type="ECO:0000256" key="2">
    <source>
        <dbReference type="ARBA" id="ARBA00024867"/>
    </source>
</evidence>
<evidence type="ECO:0000256" key="3">
    <source>
        <dbReference type="PROSITE-ProRule" id="PRU00169"/>
    </source>
</evidence>
<dbReference type="EMBL" id="JAKOAV010000009">
    <property type="protein sequence ID" value="MDF9408019.1"/>
    <property type="molecule type" value="Genomic_DNA"/>
</dbReference>
<dbReference type="InterPro" id="IPR007492">
    <property type="entry name" value="LytTR_DNA-bd_dom"/>
</dbReference>
<dbReference type="InterPro" id="IPR001789">
    <property type="entry name" value="Sig_transdc_resp-reg_receiver"/>
</dbReference>
<accession>A0A9X4JT24</accession>
<dbReference type="PROSITE" id="PS50110">
    <property type="entry name" value="RESPONSE_REGULATORY"/>
    <property type="match status" value="1"/>
</dbReference>
<dbReference type="PANTHER" id="PTHR37299">
    <property type="entry name" value="TRANSCRIPTIONAL REGULATOR-RELATED"/>
    <property type="match status" value="1"/>
</dbReference>
<dbReference type="Pfam" id="PF04397">
    <property type="entry name" value="LytTR"/>
    <property type="match status" value="1"/>
</dbReference>
<dbReference type="PROSITE" id="PS50930">
    <property type="entry name" value="HTH_LYTTR"/>
    <property type="match status" value="1"/>
</dbReference>
<evidence type="ECO:0000259" key="4">
    <source>
        <dbReference type="PROSITE" id="PS50110"/>
    </source>
</evidence>
<evidence type="ECO:0000256" key="1">
    <source>
        <dbReference type="ARBA" id="ARBA00018672"/>
    </source>
</evidence>
<feature type="domain" description="HTH LytTR-type" evidence="5">
    <location>
        <begin position="167"/>
        <end position="273"/>
    </location>
</feature>
<dbReference type="SMART" id="SM00448">
    <property type="entry name" value="REC"/>
    <property type="match status" value="1"/>
</dbReference>
<dbReference type="GO" id="GO:0003677">
    <property type="term" value="F:DNA binding"/>
    <property type="evidence" value="ECO:0007669"/>
    <property type="project" value="InterPro"/>
</dbReference>
<feature type="modified residue" description="4-aspartylphosphate" evidence="3">
    <location>
        <position position="55"/>
    </location>
</feature>
<dbReference type="InterPro" id="IPR011006">
    <property type="entry name" value="CheY-like_superfamily"/>
</dbReference>
<dbReference type="InterPro" id="IPR046947">
    <property type="entry name" value="LytR-like"/>
</dbReference>
<evidence type="ECO:0000313" key="7">
    <source>
        <dbReference type="Proteomes" id="UP001154312"/>
    </source>
</evidence>
<dbReference type="FunFam" id="3.40.50.2300:FF:000051">
    <property type="entry name" value="Two-component response regulator yehT"/>
    <property type="match status" value="1"/>
</dbReference>
<dbReference type="Gene3D" id="3.40.50.2300">
    <property type="match status" value="1"/>
</dbReference>
<comment type="caution">
    <text evidence="6">The sequence shown here is derived from an EMBL/GenBank/DDBJ whole genome shotgun (WGS) entry which is preliminary data.</text>
</comment>
<dbReference type="Gene3D" id="2.40.50.40">
    <property type="match status" value="1"/>
</dbReference>
<proteinExistence type="predicted"/>
<name>A0A9X4JT24_9FIRM</name>
<evidence type="ECO:0000313" key="6">
    <source>
        <dbReference type="EMBL" id="MDF9408019.1"/>
    </source>
</evidence>
<dbReference type="SUPFAM" id="SSF52172">
    <property type="entry name" value="CheY-like"/>
    <property type="match status" value="1"/>
</dbReference>
<organism evidence="6 7">
    <name type="scientific">Pelotomaculum isophthalicicum JI</name>
    <dbReference type="NCBI Taxonomy" id="947010"/>
    <lineage>
        <taxon>Bacteria</taxon>
        <taxon>Bacillati</taxon>
        <taxon>Bacillota</taxon>
        <taxon>Clostridia</taxon>
        <taxon>Eubacteriales</taxon>
        <taxon>Desulfotomaculaceae</taxon>
        <taxon>Pelotomaculum</taxon>
    </lineage>
</organism>
<keyword evidence="7" id="KW-1185">Reference proteome</keyword>
<dbReference type="CDD" id="cd17532">
    <property type="entry name" value="REC_LytTR_AlgR-like"/>
    <property type="match status" value="1"/>
</dbReference>
<dbReference type="GO" id="GO:0000156">
    <property type="term" value="F:phosphorelay response regulator activity"/>
    <property type="evidence" value="ECO:0007669"/>
    <property type="project" value="InterPro"/>
</dbReference>
<comment type="function">
    <text evidence="2">May play the central regulatory role in sporulation. It may be an element of the effector pathway responsible for the activation of sporulation genes in response to nutritional stress. Spo0A may act in concert with spo0H (a sigma factor) to control the expression of some genes that are critical to the sporulation process.</text>
</comment>
<protein>
    <recommendedName>
        <fullName evidence="1">Stage 0 sporulation protein A homolog</fullName>
    </recommendedName>
</protein>
<sequence length="273" mass="31269">MKLKALIVDDEYPARQELRLALSNFSNIEIVGEATNAYEALELIKALHYQVLFLDVSMPGMSGLEVAAAIQELETRPYIIFVTAYKEYAVSAFTVDAVDYLLKPVDPGRLKKAINKVNKIAQNDMLLSELAATVEQTPGKHIEERTREKKMDSLQREIQDHIRIDCIPAGKQGKTILVTESDIFYAFTLQDNVYIKTESDKLFTRFTLKELETRLNQQYFFRTHRCYLVNLHKVKEIVPFFNGTYNLIVADKEGSEVPVSRAQAKKLRRILGF</sequence>
<keyword evidence="3" id="KW-0597">Phosphoprotein</keyword>
<evidence type="ECO:0000259" key="5">
    <source>
        <dbReference type="PROSITE" id="PS50930"/>
    </source>
</evidence>
<dbReference type="SMART" id="SM00850">
    <property type="entry name" value="LytTR"/>
    <property type="match status" value="1"/>
</dbReference>
<feature type="domain" description="Response regulatory" evidence="4">
    <location>
        <begin position="4"/>
        <end position="118"/>
    </location>
</feature>
<dbReference type="Proteomes" id="UP001154312">
    <property type="component" value="Unassembled WGS sequence"/>
</dbReference>